<evidence type="ECO:0000313" key="1">
    <source>
        <dbReference type="EMBL" id="KNZ56083.1"/>
    </source>
</evidence>
<organism evidence="1 2">
    <name type="scientific">Puccinia sorghi</name>
    <dbReference type="NCBI Taxonomy" id="27349"/>
    <lineage>
        <taxon>Eukaryota</taxon>
        <taxon>Fungi</taxon>
        <taxon>Dikarya</taxon>
        <taxon>Basidiomycota</taxon>
        <taxon>Pucciniomycotina</taxon>
        <taxon>Pucciniomycetes</taxon>
        <taxon>Pucciniales</taxon>
        <taxon>Pucciniaceae</taxon>
        <taxon>Puccinia</taxon>
    </lineage>
</organism>
<evidence type="ECO:0008006" key="3">
    <source>
        <dbReference type="Google" id="ProtNLM"/>
    </source>
</evidence>
<dbReference type="OrthoDB" id="1681765at2759"/>
<comment type="caution">
    <text evidence="1">The sequence shown here is derived from an EMBL/GenBank/DDBJ whole genome shotgun (WGS) entry which is preliminary data.</text>
</comment>
<dbReference type="Proteomes" id="UP000037035">
    <property type="component" value="Unassembled WGS sequence"/>
</dbReference>
<evidence type="ECO:0000313" key="2">
    <source>
        <dbReference type="Proteomes" id="UP000037035"/>
    </source>
</evidence>
<sequence length="302" mass="35194">MGFIRRVYKHDCCYHPCHLAPPTSSPLTKTANKMKKLGSYSLTFKFLCAALIQVEMELVSRLLSMEEQLAIFLCDWSQQLKQTCAGYIPAFWENYFKVCISYFPSWFIFVLLVHLSGKFITSPPSHCVSGHITSNPKFLLFLNNCLPHIVIARGFYCKMFLRLSEFKIPPHKFYVSDAGYGLDWGVLVPYRGTRCHLREQAAAGRFHQLLWSEYKLKQQYNILIEFFCVHNINIICNGLLDDLFSESNQTTHIVCAQDTKDTYNDQCLLSNQEREEFKSWQDGIAEDMWEKYVVTLEKKYGY</sequence>
<protein>
    <recommendedName>
        <fullName evidence="3">DDE Tnp4 domain-containing protein</fullName>
    </recommendedName>
</protein>
<accession>A0A0L6V5P9</accession>
<dbReference type="EMBL" id="LAVV01007392">
    <property type="protein sequence ID" value="KNZ56083.1"/>
    <property type="molecule type" value="Genomic_DNA"/>
</dbReference>
<name>A0A0L6V5P9_9BASI</name>
<proteinExistence type="predicted"/>
<gene>
    <name evidence="1" type="ORF">VP01_24g9</name>
</gene>
<keyword evidence="2" id="KW-1185">Reference proteome</keyword>
<reference evidence="1 2" key="1">
    <citation type="submission" date="2015-08" db="EMBL/GenBank/DDBJ databases">
        <title>Next Generation Sequencing and Analysis of the Genome of Puccinia sorghi L Schw, the Causal Agent of Maize Common Rust.</title>
        <authorList>
            <person name="Rochi L."/>
            <person name="Burguener G."/>
            <person name="Darino M."/>
            <person name="Turjanski A."/>
            <person name="Kreff E."/>
            <person name="Dieguez M.J."/>
            <person name="Sacco F."/>
        </authorList>
    </citation>
    <scope>NUCLEOTIDE SEQUENCE [LARGE SCALE GENOMIC DNA]</scope>
    <source>
        <strain evidence="1 2">RO10H11247</strain>
    </source>
</reference>
<dbReference type="VEuPathDB" id="FungiDB:VP01_24g9"/>
<dbReference type="AlphaFoldDB" id="A0A0L6V5P9"/>